<dbReference type="AlphaFoldDB" id="A0A2N3Y8A9"/>
<reference evidence="4" key="1">
    <citation type="submission" date="2017-12" db="EMBL/GenBank/DDBJ databases">
        <title>Sequencing the genomes of 1000 Actinobacteria strains.</title>
        <authorList>
            <person name="Klenk H.-P."/>
        </authorList>
    </citation>
    <scope>NUCLEOTIDE SEQUENCE [LARGE SCALE GENOMIC DNA]</scope>
    <source>
        <strain evidence="4">DSM 44228</strain>
    </source>
</reference>
<dbReference type="InterPro" id="IPR001610">
    <property type="entry name" value="PAC"/>
</dbReference>
<dbReference type="PROSITE" id="PS50113">
    <property type="entry name" value="PAC"/>
    <property type="match status" value="1"/>
</dbReference>
<dbReference type="InterPro" id="IPR035919">
    <property type="entry name" value="EAL_sf"/>
</dbReference>
<sequence>MPGTGGSAADSGELGPEDVVRQWTSEVIHTSYVPMGRPDVEAFLAECVDELLLVLDGGPVGAARGIGERLVGVHLTNSAALARTLRILATELPRIREIDPVRLIEALSELAAGFAGALREQTLREQEVIQRAVSDARDAAEEALRASEARSRAVFTSSALGIAVVTLDGVVEETNGALARIFRRPEAQLVGGTVFELADETWQAQLTGTIAELAAGVADRSFLDVRFTVPDGAHVWTQLSASLVRDARGEPDYLVLLYEDITDRHMLQEHFRQQAVRDPLTGLANRTKLGSSLDTALEPTHPGRRVGLCFFDLDGFKAVNDSLGHPIGDRLLRQVAQRLEATAAEVGAVAARMGGDEFLVLVPDSSGAGPVIDLVERLLREITRPVLIGAHELSASASVGVVEREVAGTDAEALLRDADITLYRAKSDGRAQWVLFDPERNAAARDRFKLSAALPAALDQNELFVEYEPIEDLATGSLAGAIAAVRWDHQEFGELGEERFLGLAEETGLIVRLGSWALEQVCEHAARWLRQLGPAAPVPTVNLSQRHCRDPELVADVQGILRRTGLPPGALALGLPGSALFDHQGDPVDTLEIFADMGIKLVVNEFGDGGALLGRLRGLPLAGVRIDGPHVAGLADPGDPDPLDQHLVVAAVGGARLLGLPVLATGVRTELQADRLRELGVSTVQGPYAGYRASALEIEQYVAAIR</sequence>
<dbReference type="InterPro" id="IPR029787">
    <property type="entry name" value="Nucleotide_cyclase"/>
</dbReference>
<evidence type="ECO:0000259" key="3">
    <source>
        <dbReference type="PROSITE" id="PS50887"/>
    </source>
</evidence>
<dbReference type="PANTHER" id="PTHR44757:SF2">
    <property type="entry name" value="BIOFILM ARCHITECTURE MAINTENANCE PROTEIN MBAA"/>
    <property type="match status" value="1"/>
</dbReference>
<dbReference type="Proteomes" id="UP000233786">
    <property type="component" value="Unassembled WGS sequence"/>
</dbReference>
<comment type="caution">
    <text evidence="4">The sequence shown here is derived from an EMBL/GenBank/DDBJ whole genome shotgun (WGS) entry which is preliminary data.</text>
</comment>
<dbReference type="CDD" id="cd01948">
    <property type="entry name" value="EAL"/>
    <property type="match status" value="1"/>
</dbReference>
<dbReference type="SMART" id="SM00052">
    <property type="entry name" value="EAL"/>
    <property type="match status" value="1"/>
</dbReference>
<dbReference type="SMART" id="SM00267">
    <property type="entry name" value="GGDEF"/>
    <property type="match status" value="1"/>
</dbReference>
<dbReference type="SMART" id="SM00086">
    <property type="entry name" value="PAC"/>
    <property type="match status" value="1"/>
</dbReference>
<dbReference type="InterPro" id="IPR052155">
    <property type="entry name" value="Biofilm_reg_signaling"/>
</dbReference>
<organism evidence="4 5">
    <name type="scientific">Saccharopolyspora spinosa</name>
    <dbReference type="NCBI Taxonomy" id="60894"/>
    <lineage>
        <taxon>Bacteria</taxon>
        <taxon>Bacillati</taxon>
        <taxon>Actinomycetota</taxon>
        <taxon>Actinomycetes</taxon>
        <taxon>Pseudonocardiales</taxon>
        <taxon>Pseudonocardiaceae</taxon>
        <taxon>Saccharopolyspora</taxon>
    </lineage>
</organism>
<keyword evidence="5" id="KW-1185">Reference proteome</keyword>
<dbReference type="InterPro" id="IPR000014">
    <property type="entry name" value="PAS"/>
</dbReference>
<dbReference type="NCBIfam" id="TIGR00229">
    <property type="entry name" value="sensory_box"/>
    <property type="match status" value="1"/>
</dbReference>
<evidence type="ECO:0000259" key="1">
    <source>
        <dbReference type="PROSITE" id="PS50113"/>
    </source>
</evidence>
<dbReference type="STRING" id="994479.GCA_000194155_05369"/>
<protein>
    <submittedName>
        <fullName evidence="4">PAS domain S-box-containing protein/diguanylate cyclase (GGDEF)-like protein</fullName>
    </submittedName>
</protein>
<dbReference type="OrthoDB" id="23692at2"/>
<dbReference type="SUPFAM" id="SSF55073">
    <property type="entry name" value="Nucleotide cyclase"/>
    <property type="match status" value="1"/>
</dbReference>
<dbReference type="PROSITE" id="PS50883">
    <property type="entry name" value="EAL"/>
    <property type="match status" value="1"/>
</dbReference>
<dbReference type="InterPro" id="IPR000700">
    <property type="entry name" value="PAS-assoc_C"/>
</dbReference>
<dbReference type="PROSITE" id="PS50887">
    <property type="entry name" value="GGDEF"/>
    <property type="match status" value="1"/>
</dbReference>
<gene>
    <name evidence="4" type="ORF">A8926_7289</name>
</gene>
<dbReference type="Pfam" id="PF00990">
    <property type="entry name" value="GGDEF"/>
    <property type="match status" value="1"/>
</dbReference>
<dbReference type="SMART" id="SM00091">
    <property type="entry name" value="PAS"/>
    <property type="match status" value="1"/>
</dbReference>
<dbReference type="CDD" id="cd00130">
    <property type="entry name" value="PAS"/>
    <property type="match status" value="1"/>
</dbReference>
<dbReference type="InterPro" id="IPR043128">
    <property type="entry name" value="Rev_trsase/Diguanyl_cyclase"/>
</dbReference>
<dbReference type="Gene3D" id="3.30.70.270">
    <property type="match status" value="1"/>
</dbReference>
<dbReference type="InterPro" id="IPR001633">
    <property type="entry name" value="EAL_dom"/>
</dbReference>
<proteinExistence type="predicted"/>
<dbReference type="Gene3D" id="3.20.20.450">
    <property type="entry name" value="EAL domain"/>
    <property type="match status" value="1"/>
</dbReference>
<dbReference type="CDD" id="cd01949">
    <property type="entry name" value="GGDEF"/>
    <property type="match status" value="1"/>
</dbReference>
<dbReference type="NCBIfam" id="TIGR00254">
    <property type="entry name" value="GGDEF"/>
    <property type="match status" value="1"/>
</dbReference>
<evidence type="ECO:0000313" key="4">
    <source>
        <dbReference type="EMBL" id="PKW19140.1"/>
    </source>
</evidence>
<feature type="domain" description="EAL" evidence="2">
    <location>
        <begin position="447"/>
        <end position="706"/>
    </location>
</feature>
<dbReference type="Pfam" id="PF00563">
    <property type="entry name" value="EAL"/>
    <property type="match status" value="1"/>
</dbReference>
<dbReference type="InterPro" id="IPR035965">
    <property type="entry name" value="PAS-like_dom_sf"/>
</dbReference>
<dbReference type="InterPro" id="IPR013656">
    <property type="entry name" value="PAS_4"/>
</dbReference>
<dbReference type="PANTHER" id="PTHR44757">
    <property type="entry name" value="DIGUANYLATE CYCLASE DGCP"/>
    <property type="match status" value="1"/>
</dbReference>
<dbReference type="EMBL" id="PJNB01000001">
    <property type="protein sequence ID" value="PKW19140.1"/>
    <property type="molecule type" value="Genomic_DNA"/>
</dbReference>
<dbReference type="SUPFAM" id="SSF141868">
    <property type="entry name" value="EAL domain-like"/>
    <property type="match status" value="1"/>
</dbReference>
<evidence type="ECO:0000259" key="2">
    <source>
        <dbReference type="PROSITE" id="PS50883"/>
    </source>
</evidence>
<dbReference type="InterPro" id="IPR000160">
    <property type="entry name" value="GGDEF_dom"/>
</dbReference>
<dbReference type="Pfam" id="PF08448">
    <property type="entry name" value="PAS_4"/>
    <property type="match status" value="1"/>
</dbReference>
<dbReference type="SUPFAM" id="SSF55785">
    <property type="entry name" value="PYP-like sensor domain (PAS domain)"/>
    <property type="match status" value="1"/>
</dbReference>
<evidence type="ECO:0000313" key="5">
    <source>
        <dbReference type="Proteomes" id="UP000233786"/>
    </source>
</evidence>
<feature type="domain" description="PAC" evidence="1">
    <location>
        <begin position="221"/>
        <end position="273"/>
    </location>
</feature>
<feature type="domain" description="GGDEF" evidence="3">
    <location>
        <begin position="304"/>
        <end position="438"/>
    </location>
</feature>
<dbReference type="RefSeq" id="WP_010311158.1">
    <property type="nucleotide sequence ID" value="NZ_CP061007.1"/>
</dbReference>
<accession>A0A2N3Y8A9</accession>
<name>A0A2N3Y8A9_SACSN</name>
<dbReference type="Gene3D" id="3.30.450.20">
    <property type="entry name" value="PAS domain"/>
    <property type="match status" value="1"/>
</dbReference>